<dbReference type="PANTHER" id="PTHR40124">
    <property type="match status" value="1"/>
</dbReference>
<evidence type="ECO:0000313" key="3">
    <source>
        <dbReference type="EMBL" id="KAJ7740244.1"/>
    </source>
</evidence>
<keyword evidence="4" id="KW-1185">Reference proteome</keyword>
<dbReference type="Proteomes" id="UP001215280">
    <property type="component" value="Unassembled WGS sequence"/>
</dbReference>
<proteinExistence type="predicted"/>
<dbReference type="Gene3D" id="2.60.120.200">
    <property type="match status" value="1"/>
</dbReference>
<feature type="region of interest" description="Disordered" evidence="1">
    <location>
        <begin position="43"/>
        <end position="63"/>
    </location>
</feature>
<protein>
    <recommendedName>
        <fullName evidence="2">Polysaccharide lyase 14 domain-containing protein</fullName>
    </recommendedName>
</protein>
<comment type="caution">
    <text evidence="3">The sequence shown here is derived from an EMBL/GenBank/DDBJ whole genome shotgun (WGS) entry which is preliminary data.</text>
</comment>
<feature type="domain" description="Polysaccharide lyase 14" evidence="2">
    <location>
        <begin position="73"/>
        <end position="273"/>
    </location>
</feature>
<gene>
    <name evidence="3" type="ORF">DFH07DRAFT_905486</name>
</gene>
<dbReference type="AlphaFoldDB" id="A0AAD7IDE6"/>
<evidence type="ECO:0000259" key="2">
    <source>
        <dbReference type="Pfam" id="PF21294"/>
    </source>
</evidence>
<sequence>MDLSHLIPVDTFQSGFTACPSLISQRIDSVALNDEDLGVHKVSSRTGHPLAVPPSVDNSHPNKDWPPPSIAWEAFYPQGSINPSASIPGGFGFYLSGPSAFASRLESGATHIVLSYRMMLQTEWEWVKGGKLPGIFGGEGDFSYACTGGRQDNRCKCFNIRPMWRSKGHGELYTYLPLTPNNREKLIAVPPSSKENADYGFSVGRNAFTFNTAVGRWISLAFRVKLNAVGCEDGELELWVDGKSVINVSGLTFRDSEHSRIKGGHFQTFFGGAYPREMLIELNYTKCGWYSGHQNDWASPKDQRAWFADLTGVVIE</sequence>
<dbReference type="Pfam" id="PF21294">
    <property type="entry name" value="Polysacc_lyase_14"/>
    <property type="match status" value="1"/>
</dbReference>
<accession>A0AAD7IDE6</accession>
<evidence type="ECO:0000256" key="1">
    <source>
        <dbReference type="SAM" id="MobiDB-lite"/>
    </source>
</evidence>
<dbReference type="EMBL" id="JARJLG010000128">
    <property type="protein sequence ID" value="KAJ7740244.1"/>
    <property type="molecule type" value="Genomic_DNA"/>
</dbReference>
<dbReference type="InterPro" id="IPR048958">
    <property type="entry name" value="Polysacc_lyase_14"/>
</dbReference>
<organism evidence="3 4">
    <name type="scientific">Mycena maculata</name>
    <dbReference type="NCBI Taxonomy" id="230809"/>
    <lineage>
        <taxon>Eukaryota</taxon>
        <taxon>Fungi</taxon>
        <taxon>Dikarya</taxon>
        <taxon>Basidiomycota</taxon>
        <taxon>Agaricomycotina</taxon>
        <taxon>Agaricomycetes</taxon>
        <taxon>Agaricomycetidae</taxon>
        <taxon>Agaricales</taxon>
        <taxon>Marasmiineae</taxon>
        <taxon>Mycenaceae</taxon>
        <taxon>Mycena</taxon>
    </lineage>
</organism>
<evidence type="ECO:0000313" key="4">
    <source>
        <dbReference type="Proteomes" id="UP001215280"/>
    </source>
</evidence>
<name>A0AAD7IDE6_9AGAR</name>
<dbReference type="PANTHER" id="PTHR40124:SF1">
    <property type="entry name" value="DISAGGREGATASE RELATED REPEAT PROTEIN"/>
    <property type="match status" value="1"/>
</dbReference>
<reference evidence="3" key="1">
    <citation type="submission" date="2023-03" db="EMBL/GenBank/DDBJ databases">
        <title>Massive genome expansion in bonnet fungi (Mycena s.s.) driven by repeated elements and novel gene families across ecological guilds.</title>
        <authorList>
            <consortium name="Lawrence Berkeley National Laboratory"/>
            <person name="Harder C.B."/>
            <person name="Miyauchi S."/>
            <person name="Viragh M."/>
            <person name="Kuo A."/>
            <person name="Thoen E."/>
            <person name="Andreopoulos B."/>
            <person name="Lu D."/>
            <person name="Skrede I."/>
            <person name="Drula E."/>
            <person name="Henrissat B."/>
            <person name="Morin E."/>
            <person name="Kohler A."/>
            <person name="Barry K."/>
            <person name="LaButti K."/>
            <person name="Morin E."/>
            <person name="Salamov A."/>
            <person name="Lipzen A."/>
            <person name="Mereny Z."/>
            <person name="Hegedus B."/>
            <person name="Baldrian P."/>
            <person name="Stursova M."/>
            <person name="Weitz H."/>
            <person name="Taylor A."/>
            <person name="Grigoriev I.V."/>
            <person name="Nagy L.G."/>
            <person name="Martin F."/>
            <person name="Kauserud H."/>
        </authorList>
    </citation>
    <scope>NUCLEOTIDE SEQUENCE</scope>
    <source>
        <strain evidence="3">CBHHK188m</strain>
    </source>
</reference>